<dbReference type="GO" id="GO:0006099">
    <property type="term" value="P:tricarboxylic acid cycle"/>
    <property type="evidence" value="ECO:0007669"/>
    <property type="project" value="UniProtKB-UniPathway"/>
</dbReference>
<dbReference type="PIRSF" id="PIRSF036687">
    <property type="entry name" value="AcnB"/>
    <property type="match status" value="1"/>
</dbReference>
<dbReference type="SUPFAM" id="SSF52016">
    <property type="entry name" value="LeuD/IlvD-like"/>
    <property type="match status" value="1"/>
</dbReference>
<reference evidence="22 23" key="1">
    <citation type="journal article" date="2011" name="Int. J. Syst. Evol. Microbiol.">
        <title>Description of Undibacterium oligocarboniphilum sp. nov., isolated from purified water, and Undibacterium pigrum strain CCUG 49012 as the type strain of Undibacterium parvum sp. nov., and emended descriptions of the genus Undibacterium and the species Undibacterium pigrum.</title>
        <authorList>
            <person name="Eder W."/>
            <person name="Wanner G."/>
            <person name="Ludwig W."/>
            <person name="Busse H.J."/>
            <person name="Ziemke-Kageler F."/>
            <person name="Lang E."/>
        </authorList>
    </citation>
    <scope>NUCLEOTIDE SEQUENCE [LARGE SCALE GENOMIC DNA]</scope>
    <source>
        <strain evidence="22 23">DSM 23061</strain>
    </source>
</reference>
<dbReference type="GO" id="GO:0019629">
    <property type="term" value="P:propionate catabolic process, 2-methylcitrate cycle"/>
    <property type="evidence" value="ECO:0007669"/>
    <property type="project" value="TreeGrafter"/>
</dbReference>
<keyword evidence="11" id="KW-0694">RNA-binding</keyword>
<dbReference type="CDD" id="cd01581">
    <property type="entry name" value="AcnB"/>
    <property type="match status" value="1"/>
</dbReference>
<feature type="binding site" evidence="18">
    <location>
        <position position="796"/>
    </location>
    <ligand>
        <name>substrate</name>
    </ligand>
</feature>
<evidence type="ECO:0000256" key="15">
    <source>
        <dbReference type="ARBA" id="ARBA00023501"/>
    </source>
</evidence>
<dbReference type="InterPro" id="IPR015929">
    <property type="entry name" value="Aconitase_B_swivel"/>
</dbReference>
<evidence type="ECO:0000256" key="8">
    <source>
        <dbReference type="ARBA" id="ARBA00022485"/>
    </source>
</evidence>
<dbReference type="GO" id="GO:0003730">
    <property type="term" value="F:mRNA 3'-UTR binding"/>
    <property type="evidence" value="ECO:0007669"/>
    <property type="project" value="UniProtKB-ARBA"/>
</dbReference>
<dbReference type="EMBL" id="CP034464">
    <property type="protein sequence ID" value="AZP11873.1"/>
    <property type="molecule type" value="Genomic_DNA"/>
</dbReference>
<dbReference type="UniPathway" id="UPA00223">
    <property type="reaction ID" value="UER00718"/>
</dbReference>
<comment type="cofactor">
    <cofactor evidence="17">
        <name>[4Fe-4S] cluster</name>
        <dbReference type="ChEBI" id="CHEBI:49883"/>
    </cofactor>
    <text evidence="17">Binds 1 [4Fe-4S] cluster per subunit.</text>
</comment>
<dbReference type="Proteomes" id="UP000275663">
    <property type="component" value="Chromosome"/>
</dbReference>
<dbReference type="SUPFAM" id="SSF74778">
    <property type="entry name" value="Aconitase B, N-terminal domain"/>
    <property type="match status" value="1"/>
</dbReference>
<keyword evidence="23" id="KW-1185">Reference proteome</keyword>
<dbReference type="InterPro" id="IPR015933">
    <property type="entry name" value="Aconitase_B_HEAT-like_dom"/>
</dbReference>
<feature type="binding site" evidence="17">
    <location>
        <position position="772"/>
    </location>
    <ligand>
        <name>[4Fe-4S] cluster</name>
        <dbReference type="ChEBI" id="CHEBI:49883"/>
    </ligand>
</feature>
<evidence type="ECO:0000256" key="2">
    <source>
        <dbReference type="ARBA" id="ARBA00004717"/>
    </source>
</evidence>
<dbReference type="InterPro" id="IPR018136">
    <property type="entry name" value="Aconitase_4Fe-4S_BS"/>
</dbReference>
<comment type="catalytic activity">
    <reaction evidence="1 16">
        <text>(2S,3R)-3-hydroxybutane-1,2,3-tricarboxylate = 2-methyl-cis-aconitate + H2O</text>
        <dbReference type="Rhea" id="RHEA:17941"/>
        <dbReference type="ChEBI" id="CHEBI:15377"/>
        <dbReference type="ChEBI" id="CHEBI:57429"/>
        <dbReference type="ChEBI" id="CHEBI:57872"/>
        <dbReference type="EC" id="4.2.1.99"/>
    </reaction>
</comment>
<evidence type="ECO:0000256" key="12">
    <source>
        <dbReference type="ARBA" id="ARBA00023004"/>
    </source>
</evidence>
<dbReference type="NCBIfam" id="TIGR00117">
    <property type="entry name" value="acnB"/>
    <property type="match status" value="1"/>
</dbReference>
<dbReference type="Pfam" id="PF06434">
    <property type="entry name" value="Aconitase_2_N"/>
    <property type="match status" value="1"/>
</dbReference>
<dbReference type="GO" id="GO:0005829">
    <property type="term" value="C:cytosol"/>
    <property type="evidence" value="ECO:0007669"/>
    <property type="project" value="InterPro"/>
</dbReference>
<gene>
    <name evidence="22" type="primary">acnB</name>
    <name evidence="22" type="ORF">EJN92_07580</name>
</gene>
<dbReference type="UniPathway" id="UPA00946"/>
<evidence type="ECO:0000256" key="7">
    <source>
        <dbReference type="ARBA" id="ARBA00019379"/>
    </source>
</evidence>
<evidence type="ECO:0000259" key="19">
    <source>
        <dbReference type="Pfam" id="PF00330"/>
    </source>
</evidence>
<comment type="pathway">
    <text evidence="3">Organic acid metabolism; propanoate degradation.</text>
</comment>
<feature type="domain" description="Aconitase B swivel" evidence="20">
    <location>
        <begin position="168"/>
        <end position="380"/>
    </location>
</feature>
<dbReference type="Gene3D" id="1.25.40.310">
    <property type="entry name" value="Aconitate B, HEAT-like domain"/>
    <property type="match status" value="1"/>
</dbReference>
<sequence>MLQAYRAHVAERAALGIPPLPLSAKQTAEVIELLKNPPAGEAATLLELIIHRVPAGVDDAAKVKASYLAAVAHGTETCTLISREKAAELLGTMLGGYNISPMIDLLDDAVVAQAAADGLKKTLLMFDQFHDVKEKADKGNAQAKAVLQSWADAEWFTSRPEVAKSIMLTVFKCEGEINTDDLSPAPDAFSRPDIPMHALAMHKNARPGIVPEEDGKRGPVKFFDELKSKGNLVAYVGDVVGTGSSRKSATNSVLWFTGEDIPFVPNKRFGGVCLGSKIAPIFYNTMEDSGALPIELDVSQMNMGDVIELRPFDGQALKDGKVIAEFKVKSEVLFDEVRAGGRIPLIIGRGLTAKAREALGLPVSTLFRLPQNPVDTKKGFTLAQKMVGRACGLPEGQGVRPGTYCEPKMTSVGSQDTTGPMTRDELKDLACLGFSADLVMQSFCHTAAYPKPVDVKMHHELPDFMSTRGGIPLRPGDGIIHSWLNRMLLPDTVGTGGDSHTRFPIGISFPAGSGLVAFGAATGVMPLDMPESVLVRFKGKLQAGVTLRDLVNAIPLYAIKAGLLTVAKQGKKNIFSGRILEIEGLPDLKVEQAFELSDASAERSAGGCTVHLNKEPIIEYINSNITMLKWMIAEGYSDVRTIKRRIAAMEAWLADPQLLKGDADAEYAAVIEIDLADIHEPIVACPNDPDDVKTLSDVSGAVIDEVFIGSCMTNIGHFRAASKLLENKRDIPVKLWMAPPTKMDAKQLTEEGHYGVLGSAGARMEMPGCSLCMGNQAQVKEGATVFSTSTRNFPNRLGKNSNVYLGSAELAAICSKLGRIPTKAEYMSDMQVLTGASDKIYQYLNFDQVQDYTAAAATVK</sequence>
<evidence type="ECO:0000256" key="13">
    <source>
        <dbReference type="ARBA" id="ARBA00023014"/>
    </source>
</evidence>
<comment type="similarity">
    <text evidence="4 16">Belongs to the aconitase/IPM isomerase family.</text>
</comment>
<feature type="domain" description="Aconitase/3-isopropylmalate dehydratase large subunit alpha/beta/alpha" evidence="19">
    <location>
        <begin position="473"/>
        <end position="814"/>
    </location>
</feature>
<dbReference type="KEGG" id="upv:EJN92_07580"/>
<dbReference type="PROSITE" id="PS00450">
    <property type="entry name" value="ACONITASE_1"/>
    <property type="match status" value="1"/>
</dbReference>
<keyword evidence="8 17" id="KW-0004">4Fe-4S</keyword>
<organism evidence="22 23">
    <name type="scientific">Undibacterium parvum</name>
    <dbReference type="NCBI Taxonomy" id="401471"/>
    <lineage>
        <taxon>Bacteria</taxon>
        <taxon>Pseudomonadati</taxon>
        <taxon>Pseudomonadota</taxon>
        <taxon>Betaproteobacteria</taxon>
        <taxon>Burkholderiales</taxon>
        <taxon>Oxalobacteraceae</taxon>
        <taxon>Undibacterium</taxon>
    </lineage>
</organism>
<dbReference type="Gene3D" id="3.20.19.10">
    <property type="entry name" value="Aconitase, domain 4"/>
    <property type="match status" value="1"/>
</dbReference>
<evidence type="ECO:0000259" key="20">
    <source>
        <dbReference type="Pfam" id="PF06434"/>
    </source>
</evidence>
<dbReference type="FunFam" id="3.20.19.10:FF:000004">
    <property type="entry name" value="Aconitate hydratase B"/>
    <property type="match status" value="1"/>
</dbReference>
<evidence type="ECO:0000256" key="6">
    <source>
        <dbReference type="ARBA" id="ARBA00013250"/>
    </source>
</evidence>
<dbReference type="InterPro" id="IPR001030">
    <property type="entry name" value="Acoase/IPM_deHydtase_lsu_aba"/>
</dbReference>
<evidence type="ECO:0000313" key="22">
    <source>
        <dbReference type="EMBL" id="AZP11873.1"/>
    </source>
</evidence>
<keyword evidence="12 17" id="KW-0408">Iron</keyword>
<evidence type="ECO:0000256" key="16">
    <source>
        <dbReference type="PIRNR" id="PIRNR036687"/>
    </source>
</evidence>
<feature type="binding site" evidence="18">
    <location>
        <begin position="244"/>
        <end position="246"/>
    </location>
    <ligand>
        <name>substrate</name>
    </ligand>
</feature>
<dbReference type="InterPro" id="IPR036008">
    <property type="entry name" value="Aconitase_4Fe-4S_dom"/>
</dbReference>
<feature type="binding site" evidence="18">
    <location>
        <begin position="415"/>
        <end position="417"/>
    </location>
    <ligand>
        <name>substrate</name>
    </ligand>
</feature>
<accession>A0A3Q9BQ18</accession>
<feature type="domain" description="Aconitase B HEAT-like" evidence="21">
    <location>
        <begin position="4"/>
        <end position="156"/>
    </location>
</feature>
<dbReference type="NCBIfam" id="NF006690">
    <property type="entry name" value="PRK09238.1"/>
    <property type="match status" value="1"/>
</dbReference>
<feature type="binding site" evidence="18">
    <location>
        <position position="191"/>
    </location>
    <ligand>
        <name>substrate</name>
    </ligand>
</feature>
<comment type="catalytic activity">
    <reaction evidence="15 16">
        <text>citrate = D-threo-isocitrate</text>
        <dbReference type="Rhea" id="RHEA:10336"/>
        <dbReference type="ChEBI" id="CHEBI:15562"/>
        <dbReference type="ChEBI" id="CHEBI:16947"/>
        <dbReference type="EC" id="4.2.1.3"/>
    </reaction>
</comment>
<feature type="binding site" evidence="17">
    <location>
        <position position="769"/>
    </location>
    <ligand>
        <name>[4Fe-4S] cluster</name>
        <dbReference type="ChEBI" id="CHEBI:49883"/>
    </ligand>
</feature>
<dbReference type="FunFam" id="3.30.499.10:FF:000001">
    <property type="entry name" value="Aconitate hydratase B"/>
    <property type="match status" value="1"/>
</dbReference>
<dbReference type="PANTHER" id="PTHR43160:SF4">
    <property type="entry name" value="ACONITATE HYDRATASE B"/>
    <property type="match status" value="1"/>
</dbReference>
<dbReference type="RefSeq" id="WP_126127255.1">
    <property type="nucleotide sequence ID" value="NZ_CP034464.1"/>
</dbReference>
<evidence type="ECO:0000256" key="5">
    <source>
        <dbReference type="ARBA" id="ARBA00012926"/>
    </source>
</evidence>
<dbReference type="Pfam" id="PF00330">
    <property type="entry name" value="Aconitase"/>
    <property type="match status" value="1"/>
</dbReference>
<evidence type="ECO:0000256" key="4">
    <source>
        <dbReference type="ARBA" id="ARBA00007185"/>
    </source>
</evidence>
<feature type="binding site" evidence="18">
    <location>
        <position position="791"/>
    </location>
    <ligand>
        <name>substrate</name>
    </ligand>
</feature>
<keyword evidence="14 16" id="KW-0456">Lyase</keyword>
<dbReference type="OrthoDB" id="9758061at2"/>
<dbReference type="Pfam" id="PF11791">
    <property type="entry name" value="Aconitase_B_N"/>
    <property type="match status" value="1"/>
</dbReference>
<dbReference type="EC" id="4.2.1.99" evidence="6 16"/>
<evidence type="ECO:0000256" key="3">
    <source>
        <dbReference type="ARBA" id="ARBA00005026"/>
    </source>
</evidence>
<keyword evidence="13 17" id="KW-0411">Iron-sulfur</keyword>
<evidence type="ECO:0000256" key="1">
    <source>
        <dbReference type="ARBA" id="ARBA00000118"/>
    </source>
</evidence>
<dbReference type="InterPro" id="IPR015928">
    <property type="entry name" value="Aconitase/3IPM_dehydase_swvl"/>
</dbReference>
<keyword evidence="10 17" id="KW-0479">Metal-binding</keyword>
<keyword evidence="9 16" id="KW-0816">Tricarboxylic acid cycle</keyword>
<feature type="binding site" evidence="17">
    <location>
        <position position="711"/>
    </location>
    <ligand>
        <name>[4Fe-4S] cluster</name>
        <dbReference type="ChEBI" id="CHEBI:49883"/>
    </ligand>
</feature>
<proteinExistence type="inferred from homology"/>
<dbReference type="PANTHER" id="PTHR43160">
    <property type="entry name" value="ACONITATE HYDRATASE B"/>
    <property type="match status" value="1"/>
</dbReference>
<dbReference type="Gene3D" id="3.40.1060.10">
    <property type="entry name" value="Aconitase, Domain 2"/>
    <property type="match status" value="1"/>
</dbReference>
<dbReference type="Gene3D" id="3.30.499.10">
    <property type="entry name" value="Aconitase, domain 3"/>
    <property type="match status" value="2"/>
</dbReference>
<dbReference type="AlphaFoldDB" id="A0A3Q9BQ18"/>
<evidence type="ECO:0000259" key="21">
    <source>
        <dbReference type="Pfam" id="PF11791"/>
    </source>
</evidence>
<evidence type="ECO:0000256" key="9">
    <source>
        <dbReference type="ARBA" id="ARBA00022532"/>
    </source>
</evidence>
<dbReference type="InterPro" id="IPR015931">
    <property type="entry name" value="Acnase/IPM_dHydase_lsu_aba_1/3"/>
</dbReference>
<evidence type="ECO:0000256" key="17">
    <source>
        <dbReference type="PIRSR" id="PIRSR036687-1"/>
    </source>
</evidence>
<dbReference type="EC" id="4.2.1.3" evidence="5 16"/>
<evidence type="ECO:0000256" key="14">
    <source>
        <dbReference type="ARBA" id="ARBA00023239"/>
    </source>
</evidence>
<dbReference type="FunFam" id="3.30.499.10:FF:000008">
    <property type="entry name" value="Aconitate hydratase B"/>
    <property type="match status" value="1"/>
</dbReference>
<evidence type="ECO:0000313" key="23">
    <source>
        <dbReference type="Proteomes" id="UP000275663"/>
    </source>
</evidence>
<dbReference type="SUPFAM" id="SSF53732">
    <property type="entry name" value="Aconitase iron-sulfur domain"/>
    <property type="match status" value="1"/>
</dbReference>
<evidence type="ECO:0000256" key="18">
    <source>
        <dbReference type="PIRSR" id="PIRSR036687-2"/>
    </source>
</evidence>
<dbReference type="InterPro" id="IPR050926">
    <property type="entry name" value="Aconitase/IPM_isomerase"/>
</dbReference>
<dbReference type="InterPro" id="IPR004406">
    <property type="entry name" value="Aconitase_B"/>
</dbReference>
<name>A0A3Q9BQ18_9BURK</name>
<dbReference type="InterPro" id="IPR036288">
    <property type="entry name" value="Aconitase_B_HEAT-like_dom_sf"/>
</dbReference>
<evidence type="ECO:0000256" key="11">
    <source>
        <dbReference type="ARBA" id="ARBA00022884"/>
    </source>
</evidence>
<dbReference type="CDD" id="cd01576">
    <property type="entry name" value="AcnB_Swivel"/>
    <property type="match status" value="1"/>
</dbReference>
<dbReference type="GO" id="GO:0046872">
    <property type="term" value="F:metal ion binding"/>
    <property type="evidence" value="ECO:0007669"/>
    <property type="project" value="UniProtKB-KW"/>
</dbReference>
<protein>
    <recommendedName>
        <fullName evidence="7 16">Aconitate hydratase B</fullName>
        <ecNumber evidence="5 16">4.2.1.3</ecNumber>
        <ecNumber evidence="6 16">4.2.1.99</ecNumber>
    </recommendedName>
    <alternativeName>
        <fullName evidence="16">2-methylisocitrate dehydratase</fullName>
    </alternativeName>
</protein>
<dbReference type="GO" id="GO:0003994">
    <property type="term" value="F:aconitate hydratase activity"/>
    <property type="evidence" value="ECO:0007669"/>
    <property type="project" value="UniProtKB-EC"/>
</dbReference>
<feature type="binding site" evidence="18">
    <location>
        <position position="499"/>
    </location>
    <ligand>
        <name>substrate</name>
    </ligand>
</feature>
<dbReference type="InterPro" id="IPR015932">
    <property type="entry name" value="Aconitase_dom2"/>
</dbReference>
<evidence type="ECO:0000256" key="10">
    <source>
        <dbReference type="ARBA" id="ARBA00022723"/>
    </source>
</evidence>
<dbReference type="GO" id="GO:0051539">
    <property type="term" value="F:4 iron, 4 sulfur cluster binding"/>
    <property type="evidence" value="ECO:0007669"/>
    <property type="project" value="UniProtKB-KW"/>
</dbReference>
<comment type="pathway">
    <text evidence="2 16">Carbohydrate metabolism; tricarboxylic acid cycle; isocitrate from oxaloacetate: step 2/2.</text>
</comment>
<dbReference type="FunFam" id="1.25.40.310:FF:000001">
    <property type="entry name" value="Aconitate hydratase B"/>
    <property type="match status" value="1"/>
</dbReference>
<dbReference type="GO" id="GO:0047456">
    <property type="term" value="F:2-methylisocitrate dehydratase activity"/>
    <property type="evidence" value="ECO:0007669"/>
    <property type="project" value="UniProtKB-EC"/>
</dbReference>